<accession>A0ACB6R5Q8</accession>
<organism evidence="1 2">
    <name type="scientific">Lindgomyces ingoldianus</name>
    <dbReference type="NCBI Taxonomy" id="673940"/>
    <lineage>
        <taxon>Eukaryota</taxon>
        <taxon>Fungi</taxon>
        <taxon>Dikarya</taxon>
        <taxon>Ascomycota</taxon>
        <taxon>Pezizomycotina</taxon>
        <taxon>Dothideomycetes</taxon>
        <taxon>Pleosporomycetidae</taxon>
        <taxon>Pleosporales</taxon>
        <taxon>Lindgomycetaceae</taxon>
        <taxon>Lindgomyces</taxon>
    </lineage>
</organism>
<protein>
    <submittedName>
        <fullName evidence="1">Uncharacterized protein</fullName>
    </submittedName>
</protein>
<keyword evidence="2" id="KW-1185">Reference proteome</keyword>
<proteinExistence type="predicted"/>
<evidence type="ECO:0000313" key="1">
    <source>
        <dbReference type="EMBL" id="KAF2473645.1"/>
    </source>
</evidence>
<dbReference type="EMBL" id="MU003499">
    <property type="protein sequence ID" value="KAF2473645.1"/>
    <property type="molecule type" value="Genomic_DNA"/>
</dbReference>
<name>A0ACB6R5Q8_9PLEO</name>
<dbReference type="Proteomes" id="UP000799755">
    <property type="component" value="Unassembled WGS sequence"/>
</dbReference>
<sequence length="175" mass="20425">MFSDHRAEDIEQLARNVLSKLPDGFYHLERSYTLWEQLVLSSVKYRMTLHGTTSEVQGWSVKPRSLPDMTKRVNLNHTEKLSDEKKTESSSLRPSNRHERRDIVFEEHKKIALVHSQLRSRSSCRLTDLPRITRLSPPSLPEDSRRIGVSPTWIQISASHKVLLVRRLRFVSATW</sequence>
<gene>
    <name evidence="1" type="ORF">BDR25DRAFT_124253</name>
</gene>
<reference evidence="1" key="1">
    <citation type="journal article" date="2020" name="Stud. Mycol.">
        <title>101 Dothideomycetes genomes: a test case for predicting lifestyles and emergence of pathogens.</title>
        <authorList>
            <person name="Haridas S."/>
            <person name="Albert R."/>
            <person name="Binder M."/>
            <person name="Bloem J."/>
            <person name="Labutti K."/>
            <person name="Salamov A."/>
            <person name="Andreopoulos B."/>
            <person name="Baker S."/>
            <person name="Barry K."/>
            <person name="Bills G."/>
            <person name="Bluhm B."/>
            <person name="Cannon C."/>
            <person name="Castanera R."/>
            <person name="Culley D."/>
            <person name="Daum C."/>
            <person name="Ezra D."/>
            <person name="Gonzalez J."/>
            <person name="Henrissat B."/>
            <person name="Kuo A."/>
            <person name="Liang C."/>
            <person name="Lipzen A."/>
            <person name="Lutzoni F."/>
            <person name="Magnuson J."/>
            <person name="Mondo S."/>
            <person name="Nolan M."/>
            <person name="Ohm R."/>
            <person name="Pangilinan J."/>
            <person name="Park H.-J."/>
            <person name="Ramirez L."/>
            <person name="Alfaro M."/>
            <person name="Sun H."/>
            <person name="Tritt A."/>
            <person name="Yoshinaga Y."/>
            <person name="Zwiers L.-H."/>
            <person name="Turgeon B."/>
            <person name="Goodwin S."/>
            <person name="Spatafora J."/>
            <person name="Crous P."/>
            <person name="Grigoriev I."/>
        </authorList>
    </citation>
    <scope>NUCLEOTIDE SEQUENCE</scope>
    <source>
        <strain evidence="1">ATCC 200398</strain>
    </source>
</reference>
<comment type="caution">
    <text evidence="1">The sequence shown here is derived from an EMBL/GenBank/DDBJ whole genome shotgun (WGS) entry which is preliminary data.</text>
</comment>
<evidence type="ECO:0000313" key="2">
    <source>
        <dbReference type="Proteomes" id="UP000799755"/>
    </source>
</evidence>